<sequence>MFGHSGQAVRRRVALRAAVVGVIGTGAMGVLGTIGAGGASAAPLVCDTVGANQVNRVVGDGSCGAKSDATSSAHGEDRSGAGSAIGAAANRGHANAYNTVPGGAALAGASNNSTAYSVTFGPGGFALSQARNGGLTVAIAGIGGTTYAGPDGVRCSGGFAAAYDSVTGKYCIGTGRNYLNNSVR</sequence>
<dbReference type="EMBL" id="JAMTCG010000006">
    <property type="protein sequence ID" value="MCP2162066.1"/>
    <property type="molecule type" value="Genomic_DNA"/>
</dbReference>
<dbReference type="InterPro" id="IPR046652">
    <property type="entry name" value="DUF6764"/>
</dbReference>
<comment type="caution">
    <text evidence="2">The sequence shown here is derived from an EMBL/GenBank/DDBJ whole genome shotgun (WGS) entry which is preliminary data.</text>
</comment>
<name>A0ABT1H492_9NOCA</name>
<dbReference type="Proteomes" id="UP001205740">
    <property type="component" value="Unassembled WGS sequence"/>
</dbReference>
<proteinExistence type="predicted"/>
<protein>
    <recommendedName>
        <fullName evidence="4">Protein kinase</fullName>
    </recommendedName>
</protein>
<evidence type="ECO:0000313" key="2">
    <source>
        <dbReference type="EMBL" id="MCP2162066.1"/>
    </source>
</evidence>
<evidence type="ECO:0008006" key="4">
    <source>
        <dbReference type="Google" id="ProtNLM"/>
    </source>
</evidence>
<evidence type="ECO:0000313" key="3">
    <source>
        <dbReference type="Proteomes" id="UP001205740"/>
    </source>
</evidence>
<evidence type="ECO:0000256" key="1">
    <source>
        <dbReference type="SAM" id="MobiDB-lite"/>
    </source>
</evidence>
<accession>A0ABT1H492</accession>
<reference evidence="2 3" key="1">
    <citation type="submission" date="2022-06" db="EMBL/GenBank/DDBJ databases">
        <title>Genomic Encyclopedia of Archaeal and Bacterial Type Strains, Phase II (KMG-II): from individual species to whole genera.</title>
        <authorList>
            <person name="Goeker M."/>
        </authorList>
    </citation>
    <scope>NUCLEOTIDE SEQUENCE [LARGE SCALE GENOMIC DNA]</scope>
    <source>
        <strain evidence="2 3">DSM 45037</strain>
    </source>
</reference>
<organism evidence="2 3">
    <name type="scientific">Williamsia serinedens</name>
    <dbReference type="NCBI Taxonomy" id="391736"/>
    <lineage>
        <taxon>Bacteria</taxon>
        <taxon>Bacillati</taxon>
        <taxon>Actinomycetota</taxon>
        <taxon>Actinomycetes</taxon>
        <taxon>Mycobacteriales</taxon>
        <taxon>Nocardiaceae</taxon>
        <taxon>Williamsia</taxon>
    </lineage>
</organism>
<gene>
    <name evidence="2" type="ORF">LX12_003270</name>
</gene>
<dbReference type="Pfam" id="PF20550">
    <property type="entry name" value="DUF6764"/>
    <property type="match status" value="1"/>
</dbReference>
<feature type="region of interest" description="Disordered" evidence="1">
    <location>
        <begin position="63"/>
        <end position="84"/>
    </location>
</feature>
<dbReference type="RefSeq" id="WP_253655639.1">
    <property type="nucleotide sequence ID" value="NZ_BAAAOE010000005.1"/>
</dbReference>
<keyword evidence="3" id="KW-1185">Reference proteome</keyword>